<evidence type="ECO:0000256" key="1">
    <source>
        <dbReference type="SAM" id="MobiDB-lite"/>
    </source>
</evidence>
<dbReference type="AlphaFoldDB" id="A0A7I8LK50"/>
<gene>
    <name evidence="2" type="ORF">SI7747_17019536</name>
    <name evidence="3" type="ORF">SI8410_17021017</name>
</gene>
<dbReference type="EMBL" id="LR746280">
    <property type="protein sequence ID" value="CAA7410339.1"/>
    <property type="molecule type" value="Genomic_DNA"/>
</dbReference>
<feature type="region of interest" description="Disordered" evidence="1">
    <location>
        <begin position="90"/>
        <end position="128"/>
    </location>
</feature>
<accession>A0A7I8LK50</accession>
<protein>
    <submittedName>
        <fullName evidence="3">Uncharacterized protein</fullName>
    </submittedName>
</protein>
<evidence type="ECO:0000313" key="4">
    <source>
        <dbReference type="Proteomes" id="UP000663760"/>
    </source>
</evidence>
<reference evidence="3" key="1">
    <citation type="submission" date="2020-02" db="EMBL/GenBank/DDBJ databases">
        <authorList>
            <person name="Scholz U."/>
            <person name="Mascher M."/>
            <person name="Fiebig A."/>
        </authorList>
    </citation>
    <scope>NUCLEOTIDE SEQUENCE</scope>
</reference>
<organism evidence="3 4">
    <name type="scientific">Spirodela intermedia</name>
    <name type="common">Intermediate duckweed</name>
    <dbReference type="NCBI Taxonomy" id="51605"/>
    <lineage>
        <taxon>Eukaryota</taxon>
        <taxon>Viridiplantae</taxon>
        <taxon>Streptophyta</taxon>
        <taxon>Embryophyta</taxon>
        <taxon>Tracheophyta</taxon>
        <taxon>Spermatophyta</taxon>
        <taxon>Magnoliopsida</taxon>
        <taxon>Liliopsida</taxon>
        <taxon>Araceae</taxon>
        <taxon>Lemnoideae</taxon>
        <taxon>Spirodela</taxon>
    </lineage>
</organism>
<evidence type="ECO:0000313" key="2">
    <source>
        <dbReference type="EMBL" id="CAA2634074.1"/>
    </source>
</evidence>
<proteinExistence type="predicted"/>
<name>A0A7I8LK50_SPIIN</name>
<evidence type="ECO:0000313" key="3">
    <source>
        <dbReference type="EMBL" id="CAA7410339.1"/>
    </source>
</evidence>
<dbReference type="Proteomes" id="UP000663760">
    <property type="component" value="Chromosome 17"/>
</dbReference>
<dbReference type="EMBL" id="LR743604">
    <property type="protein sequence ID" value="CAA2634074.1"/>
    <property type="molecule type" value="Genomic_DNA"/>
</dbReference>
<sequence>MAFSLVSVPSPLCELGRRPPLPRRRCVVVAGKLLTGPEVSVDPQPPSENGFSRRAAMVCLAASLVASISAVSPAEARRIKPETIRKIREKLEKMKKKADSGAGGSKEKPPLPPPSLNDLAGPLVEITL</sequence>
<keyword evidence="4" id="KW-1185">Reference proteome</keyword>